<proteinExistence type="predicted"/>
<dbReference type="Gene3D" id="3.40.50.2300">
    <property type="match status" value="1"/>
</dbReference>
<accession>A0ABP7G7W3</accession>
<name>A0ABP7G7W3_9FLAO</name>
<dbReference type="EMBL" id="BAABDU010000002">
    <property type="protein sequence ID" value="GAA3757460.1"/>
    <property type="molecule type" value="Genomic_DNA"/>
</dbReference>
<dbReference type="PROSITE" id="PS50110">
    <property type="entry name" value="RESPONSE_REGULATORY"/>
    <property type="match status" value="1"/>
</dbReference>
<dbReference type="PANTHER" id="PTHR44591">
    <property type="entry name" value="STRESS RESPONSE REGULATOR PROTEIN 1"/>
    <property type="match status" value="1"/>
</dbReference>
<dbReference type="InterPro" id="IPR050595">
    <property type="entry name" value="Bact_response_regulator"/>
</dbReference>
<evidence type="ECO:0000313" key="5">
    <source>
        <dbReference type="Proteomes" id="UP001500748"/>
    </source>
</evidence>
<evidence type="ECO:0000256" key="1">
    <source>
        <dbReference type="ARBA" id="ARBA00022553"/>
    </source>
</evidence>
<dbReference type="InterPro" id="IPR001789">
    <property type="entry name" value="Sig_transdc_resp-reg_receiver"/>
</dbReference>
<dbReference type="RefSeq" id="WP_345139758.1">
    <property type="nucleotide sequence ID" value="NZ_BAABDU010000002.1"/>
</dbReference>
<dbReference type="SUPFAM" id="SSF52172">
    <property type="entry name" value="CheY-like"/>
    <property type="match status" value="1"/>
</dbReference>
<feature type="domain" description="Response regulatory" evidence="3">
    <location>
        <begin position="5"/>
        <end position="125"/>
    </location>
</feature>
<reference evidence="5" key="1">
    <citation type="journal article" date="2019" name="Int. J. Syst. Evol. Microbiol.">
        <title>The Global Catalogue of Microorganisms (GCM) 10K type strain sequencing project: providing services to taxonomists for standard genome sequencing and annotation.</title>
        <authorList>
            <consortium name="The Broad Institute Genomics Platform"/>
            <consortium name="The Broad Institute Genome Sequencing Center for Infectious Disease"/>
            <person name="Wu L."/>
            <person name="Ma J."/>
        </authorList>
    </citation>
    <scope>NUCLEOTIDE SEQUENCE [LARGE SCALE GENOMIC DNA]</scope>
    <source>
        <strain evidence="5">JCM 17337</strain>
    </source>
</reference>
<dbReference type="SMART" id="SM00448">
    <property type="entry name" value="REC"/>
    <property type="match status" value="1"/>
</dbReference>
<comment type="caution">
    <text evidence="4">The sequence shown here is derived from an EMBL/GenBank/DDBJ whole genome shotgun (WGS) entry which is preliminary data.</text>
</comment>
<organism evidence="4 5">
    <name type="scientific">Flavobacterium ginsengiterrae</name>
    <dbReference type="NCBI Taxonomy" id="871695"/>
    <lineage>
        <taxon>Bacteria</taxon>
        <taxon>Pseudomonadati</taxon>
        <taxon>Bacteroidota</taxon>
        <taxon>Flavobacteriia</taxon>
        <taxon>Flavobacteriales</taxon>
        <taxon>Flavobacteriaceae</taxon>
        <taxon>Flavobacterium</taxon>
    </lineage>
</organism>
<protein>
    <submittedName>
        <fullName evidence="4">Response regulator</fullName>
    </submittedName>
</protein>
<evidence type="ECO:0000256" key="2">
    <source>
        <dbReference type="PROSITE-ProRule" id="PRU00169"/>
    </source>
</evidence>
<gene>
    <name evidence="4" type="ORF">GCM10022423_04810</name>
</gene>
<keyword evidence="5" id="KW-1185">Reference proteome</keyword>
<dbReference type="PANTHER" id="PTHR44591:SF24">
    <property type="entry name" value="PROTEIN-GLUTAMATE METHYLESTERASE_PROTEIN-GLUTAMINE GLUTAMINASE 1"/>
    <property type="match status" value="1"/>
</dbReference>
<evidence type="ECO:0000259" key="3">
    <source>
        <dbReference type="PROSITE" id="PS50110"/>
    </source>
</evidence>
<keyword evidence="1 2" id="KW-0597">Phosphoprotein</keyword>
<sequence length="133" mass="15136">MQYKNILLVDDDTDDTEIFQMAVASFDSNIKISIENNALKSLKKLKETTKFPDIIFLDYYMPYLDGSEFLKLLREIKGLKKIPVVLYSGQAGSAIKDVAATFKDVKFLKKKSDFRDIVDSLKSIIKSETPISK</sequence>
<dbReference type="InterPro" id="IPR011006">
    <property type="entry name" value="CheY-like_superfamily"/>
</dbReference>
<dbReference type="Pfam" id="PF00072">
    <property type="entry name" value="Response_reg"/>
    <property type="match status" value="1"/>
</dbReference>
<feature type="modified residue" description="4-aspartylphosphate" evidence="2">
    <location>
        <position position="58"/>
    </location>
</feature>
<dbReference type="Proteomes" id="UP001500748">
    <property type="component" value="Unassembled WGS sequence"/>
</dbReference>
<evidence type="ECO:0000313" key="4">
    <source>
        <dbReference type="EMBL" id="GAA3757460.1"/>
    </source>
</evidence>